<dbReference type="HOGENOM" id="CLU_031965_0_0_2"/>
<gene>
    <name evidence="3" type="ORF">AFULGI_00006150</name>
</gene>
<evidence type="ECO:0000313" key="4">
    <source>
        <dbReference type="Proteomes" id="UP000028501"/>
    </source>
</evidence>
<dbReference type="Gene3D" id="3.60.15.10">
    <property type="entry name" value="Ribonuclease Z/Hydroxyacylglutathione hydrolase-like"/>
    <property type="match status" value="2"/>
</dbReference>
<dbReference type="GO" id="GO:0016787">
    <property type="term" value="F:hydrolase activity"/>
    <property type="evidence" value="ECO:0007669"/>
    <property type="project" value="UniProtKB-KW"/>
</dbReference>
<dbReference type="InterPro" id="IPR036866">
    <property type="entry name" value="RibonucZ/Hydroxyglut_hydro"/>
</dbReference>
<proteinExistence type="predicted"/>
<evidence type="ECO:0000313" key="3">
    <source>
        <dbReference type="EMBL" id="AIG97416.1"/>
    </source>
</evidence>
<dbReference type="PANTHER" id="PTHR43694:SF1">
    <property type="entry name" value="RIBONUCLEASE J"/>
    <property type="match status" value="1"/>
</dbReference>
<dbReference type="RefSeq" id="WP_231487600.1">
    <property type="nucleotide sequence ID" value="NZ_CP006577.1"/>
</dbReference>
<dbReference type="Proteomes" id="UP000028501">
    <property type="component" value="Chromosome"/>
</dbReference>
<organism evidence="3 4">
    <name type="scientific">Archaeoglobus fulgidus DSM 8774</name>
    <dbReference type="NCBI Taxonomy" id="1344584"/>
    <lineage>
        <taxon>Archaea</taxon>
        <taxon>Methanobacteriati</taxon>
        <taxon>Methanobacteriota</taxon>
        <taxon>Archaeoglobi</taxon>
        <taxon>Archaeoglobales</taxon>
        <taxon>Archaeoglobaceae</taxon>
        <taxon>Archaeoglobus</taxon>
    </lineage>
</organism>
<dbReference type="KEGG" id="afg:AFULGI_00006150"/>
<dbReference type="GeneID" id="24794141"/>
<evidence type="ECO:0000259" key="1">
    <source>
        <dbReference type="Pfam" id="PF00753"/>
    </source>
</evidence>
<dbReference type="EMBL" id="CP006577">
    <property type="protein sequence ID" value="AIG97416.1"/>
    <property type="molecule type" value="Genomic_DNA"/>
</dbReference>
<dbReference type="Pfam" id="PF07521">
    <property type="entry name" value="RMMBL"/>
    <property type="match status" value="1"/>
</dbReference>
<feature type="domain" description="Zn-dependent metallo-hydrolase RNA specificity" evidence="2">
    <location>
        <begin position="459"/>
        <end position="489"/>
    </location>
</feature>
<protein>
    <submittedName>
        <fullName evidence="3">Putative hydrolase of the metallo-beta-lactamase superfamily</fullName>
    </submittedName>
</protein>
<evidence type="ECO:0000259" key="2">
    <source>
        <dbReference type="Pfam" id="PF07521"/>
    </source>
</evidence>
<sequence>MTTITIYDGACTIGGNKIYVEENGRGLFLDFGMSFAKYSKFYEDYLSERTARGICDLWHLGLIPKINNYRADLIPSDLRSDVSNCRKLRVNAVLISHAHLDHAGNVALLDENVGIVGSPITIAILKAMNDTSGSRMGSELPYYRLRTFADDEMFIVKADNKADYPSREIILTDRCDELENFLFYRPGQESSRAKKIMREKVHTLDEVEMGFEVKAFPVDHSIFGALAYVVEGDVSIAYTGDFRLHGHNSEKTKDFIKEASNASILITEGTRAGRDDTNVSEREVYENAKAIVEDAKGLVVADFSSRNFERLNIFKKIADKSGRELVITPKVAYLLHALKLVDGVDRLDGLKIYENFKATMQKWEQVVIMDNYSDLYTSPLEIRKNQENYILCFSFYDLPHLIDIMPNGGTYIYSSSEAYGEEQEFSFLRLWNWLQYFGFEVHGFRIDMNGNLIFDGGLHASGHISRKELIEVIEKIDPDRIIPVHTENPMWFAENFENTVVVKDGETVRV</sequence>
<dbReference type="Pfam" id="PF00753">
    <property type="entry name" value="Lactamase_B"/>
    <property type="match status" value="1"/>
</dbReference>
<name>A0A075WBS9_ARCFL</name>
<dbReference type="InterPro" id="IPR001279">
    <property type="entry name" value="Metallo-B-lactamas"/>
</dbReference>
<dbReference type="InterPro" id="IPR011108">
    <property type="entry name" value="RMMBL"/>
</dbReference>
<reference evidence="3 4" key="1">
    <citation type="submission" date="2013-07" db="EMBL/GenBank/DDBJ databases">
        <title>Genome of Archaeoglobus fulgidus.</title>
        <authorList>
            <person name="Fiebig A."/>
            <person name="Birkeland N.-K."/>
        </authorList>
    </citation>
    <scope>NUCLEOTIDE SEQUENCE [LARGE SCALE GENOMIC DNA]</scope>
    <source>
        <strain evidence="3 4">DSM 8774</strain>
    </source>
</reference>
<feature type="domain" description="Metallo-beta-lactamase" evidence="1">
    <location>
        <begin position="88"/>
        <end position="116"/>
    </location>
</feature>
<dbReference type="SUPFAM" id="SSF56281">
    <property type="entry name" value="Metallo-hydrolase/oxidoreductase"/>
    <property type="match status" value="1"/>
</dbReference>
<accession>A0A075WBS9</accession>
<dbReference type="PANTHER" id="PTHR43694">
    <property type="entry name" value="RIBONUCLEASE J"/>
    <property type="match status" value="1"/>
</dbReference>
<keyword evidence="3" id="KW-0378">Hydrolase</keyword>
<dbReference type="AlphaFoldDB" id="A0A075WBS9"/>